<dbReference type="GO" id="GO:0005737">
    <property type="term" value="C:cytoplasm"/>
    <property type="evidence" value="ECO:0007669"/>
    <property type="project" value="InterPro"/>
</dbReference>
<organism evidence="3">
    <name type="scientific">marine sediment metagenome</name>
    <dbReference type="NCBI Taxonomy" id="412755"/>
    <lineage>
        <taxon>unclassified sequences</taxon>
        <taxon>metagenomes</taxon>
        <taxon>ecological metagenomes</taxon>
    </lineage>
</organism>
<dbReference type="GO" id="GO:0009435">
    <property type="term" value="P:NAD+ biosynthetic process"/>
    <property type="evidence" value="ECO:0007669"/>
    <property type="project" value="InterPro"/>
</dbReference>
<dbReference type="EMBL" id="BARU01025266">
    <property type="protein sequence ID" value="GAH58905.1"/>
    <property type="molecule type" value="Genomic_DNA"/>
</dbReference>
<evidence type="ECO:0000313" key="3">
    <source>
        <dbReference type="EMBL" id="GAH58905.1"/>
    </source>
</evidence>
<comment type="caution">
    <text evidence="3">The sequence shown here is derived from an EMBL/GenBank/DDBJ whole genome shotgun (WGS) entry which is preliminary data.</text>
</comment>
<accession>X1HPC1</accession>
<dbReference type="InterPro" id="IPR036526">
    <property type="entry name" value="C-N_Hydrolase_sf"/>
</dbReference>
<evidence type="ECO:0000256" key="1">
    <source>
        <dbReference type="ARBA" id="ARBA00022598"/>
    </source>
</evidence>
<dbReference type="GO" id="GO:0004359">
    <property type="term" value="F:glutaminase activity"/>
    <property type="evidence" value="ECO:0007669"/>
    <property type="project" value="InterPro"/>
</dbReference>
<dbReference type="PANTHER" id="PTHR23090">
    <property type="entry name" value="NH 3 /GLUTAMINE-DEPENDENT NAD + SYNTHETASE"/>
    <property type="match status" value="1"/>
</dbReference>
<proteinExistence type="predicted"/>
<dbReference type="AlphaFoldDB" id="X1HPC1"/>
<keyword evidence="1" id="KW-0436">Ligase</keyword>
<dbReference type="PROSITE" id="PS50263">
    <property type="entry name" value="CN_HYDROLASE"/>
    <property type="match status" value="1"/>
</dbReference>
<name>X1HPC1_9ZZZZ</name>
<feature type="non-terminal residue" evidence="3">
    <location>
        <position position="108"/>
    </location>
</feature>
<sequence length="108" mass="11864">MLRVALGQFDAVVGDLAGNAEKMRQIYARAIQSDVNLLVFPELAVCGYPPEDLLLKKHFLDDNRSTVEKLAPDCPEATVIVGFAESHQGNCYNSAAVLQAGRINKIYR</sequence>
<dbReference type="GO" id="GO:0003952">
    <property type="term" value="F:NAD+ synthase (glutamine-hydrolyzing) activity"/>
    <property type="evidence" value="ECO:0007669"/>
    <property type="project" value="InterPro"/>
</dbReference>
<protein>
    <recommendedName>
        <fullName evidence="2">CN hydrolase domain-containing protein</fullName>
    </recommendedName>
</protein>
<dbReference type="InterPro" id="IPR003694">
    <property type="entry name" value="NAD_synthase"/>
</dbReference>
<dbReference type="PANTHER" id="PTHR23090:SF9">
    <property type="entry name" value="GLUTAMINE-DEPENDENT NAD(+) SYNTHETASE"/>
    <property type="match status" value="1"/>
</dbReference>
<dbReference type="Pfam" id="PF00795">
    <property type="entry name" value="CN_hydrolase"/>
    <property type="match status" value="1"/>
</dbReference>
<feature type="domain" description="CN hydrolase" evidence="2">
    <location>
        <begin position="2"/>
        <end position="108"/>
    </location>
</feature>
<dbReference type="SUPFAM" id="SSF56317">
    <property type="entry name" value="Carbon-nitrogen hydrolase"/>
    <property type="match status" value="1"/>
</dbReference>
<dbReference type="InterPro" id="IPR003010">
    <property type="entry name" value="C-N_Hydrolase"/>
</dbReference>
<reference evidence="3" key="1">
    <citation type="journal article" date="2014" name="Front. Microbiol.">
        <title>High frequency of phylogenetically diverse reductive dehalogenase-homologous genes in deep subseafloor sedimentary metagenomes.</title>
        <authorList>
            <person name="Kawai M."/>
            <person name="Futagami T."/>
            <person name="Toyoda A."/>
            <person name="Takaki Y."/>
            <person name="Nishi S."/>
            <person name="Hori S."/>
            <person name="Arai W."/>
            <person name="Tsubouchi T."/>
            <person name="Morono Y."/>
            <person name="Uchiyama I."/>
            <person name="Ito T."/>
            <person name="Fujiyama A."/>
            <person name="Inagaki F."/>
            <person name="Takami H."/>
        </authorList>
    </citation>
    <scope>NUCLEOTIDE SEQUENCE</scope>
    <source>
        <strain evidence="3">Expedition CK06-06</strain>
    </source>
</reference>
<dbReference type="Gene3D" id="3.60.110.10">
    <property type="entry name" value="Carbon-nitrogen hydrolase"/>
    <property type="match status" value="1"/>
</dbReference>
<gene>
    <name evidence="3" type="ORF">S03H2_40724</name>
</gene>
<evidence type="ECO:0000259" key="2">
    <source>
        <dbReference type="PROSITE" id="PS50263"/>
    </source>
</evidence>